<reference evidence="1" key="1">
    <citation type="journal article" date="2019" name="bioRxiv">
        <title>The Genome of the Zebra Mussel, Dreissena polymorpha: A Resource for Invasive Species Research.</title>
        <authorList>
            <person name="McCartney M.A."/>
            <person name="Auch B."/>
            <person name="Kono T."/>
            <person name="Mallez S."/>
            <person name="Zhang Y."/>
            <person name="Obille A."/>
            <person name="Becker A."/>
            <person name="Abrahante J.E."/>
            <person name="Garbe J."/>
            <person name="Badalamenti J.P."/>
            <person name="Herman A."/>
            <person name="Mangelson H."/>
            <person name="Liachko I."/>
            <person name="Sullivan S."/>
            <person name="Sone E.D."/>
            <person name="Koren S."/>
            <person name="Silverstein K.A.T."/>
            <person name="Beckman K.B."/>
            <person name="Gohl D.M."/>
        </authorList>
    </citation>
    <scope>NUCLEOTIDE SEQUENCE</scope>
    <source>
        <strain evidence="1">Duluth1</strain>
        <tissue evidence="1">Whole animal</tissue>
    </source>
</reference>
<protein>
    <submittedName>
        <fullName evidence="1">Uncharacterized protein</fullName>
    </submittedName>
</protein>
<dbReference type="EMBL" id="JAIWYP010000001">
    <property type="protein sequence ID" value="KAH3881722.1"/>
    <property type="molecule type" value="Genomic_DNA"/>
</dbReference>
<dbReference type="AlphaFoldDB" id="A0A9D4MQ24"/>
<organism evidence="1 2">
    <name type="scientific">Dreissena polymorpha</name>
    <name type="common">Zebra mussel</name>
    <name type="synonym">Mytilus polymorpha</name>
    <dbReference type="NCBI Taxonomy" id="45954"/>
    <lineage>
        <taxon>Eukaryota</taxon>
        <taxon>Metazoa</taxon>
        <taxon>Spiralia</taxon>
        <taxon>Lophotrochozoa</taxon>
        <taxon>Mollusca</taxon>
        <taxon>Bivalvia</taxon>
        <taxon>Autobranchia</taxon>
        <taxon>Heteroconchia</taxon>
        <taxon>Euheterodonta</taxon>
        <taxon>Imparidentia</taxon>
        <taxon>Neoheterodontei</taxon>
        <taxon>Myida</taxon>
        <taxon>Dreissenoidea</taxon>
        <taxon>Dreissenidae</taxon>
        <taxon>Dreissena</taxon>
    </lineage>
</organism>
<proteinExistence type="predicted"/>
<sequence>MISVSTHYGPRFDHQTTSDILDRISALGDLMLNTKKKGMKLSLFFIQNVTVFKSLYLINITNLITSVVNTTLSSFFSYA</sequence>
<accession>A0A9D4MQ24</accession>
<gene>
    <name evidence="1" type="ORF">DPMN_005649</name>
</gene>
<dbReference type="Proteomes" id="UP000828390">
    <property type="component" value="Unassembled WGS sequence"/>
</dbReference>
<keyword evidence="2" id="KW-1185">Reference proteome</keyword>
<evidence type="ECO:0000313" key="1">
    <source>
        <dbReference type="EMBL" id="KAH3881722.1"/>
    </source>
</evidence>
<reference evidence="1" key="2">
    <citation type="submission" date="2020-11" db="EMBL/GenBank/DDBJ databases">
        <authorList>
            <person name="McCartney M.A."/>
            <person name="Auch B."/>
            <person name="Kono T."/>
            <person name="Mallez S."/>
            <person name="Becker A."/>
            <person name="Gohl D.M."/>
            <person name="Silverstein K.A.T."/>
            <person name="Koren S."/>
            <person name="Bechman K.B."/>
            <person name="Herman A."/>
            <person name="Abrahante J.E."/>
            <person name="Garbe J."/>
        </authorList>
    </citation>
    <scope>NUCLEOTIDE SEQUENCE</scope>
    <source>
        <strain evidence="1">Duluth1</strain>
        <tissue evidence="1">Whole animal</tissue>
    </source>
</reference>
<name>A0A9D4MQ24_DREPO</name>
<comment type="caution">
    <text evidence="1">The sequence shown here is derived from an EMBL/GenBank/DDBJ whole genome shotgun (WGS) entry which is preliminary data.</text>
</comment>
<evidence type="ECO:0000313" key="2">
    <source>
        <dbReference type="Proteomes" id="UP000828390"/>
    </source>
</evidence>